<evidence type="ECO:0000313" key="1">
    <source>
        <dbReference type="EMBL" id="KAI3766539.1"/>
    </source>
</evidence>
<dbReference type="Proteomes" id="UP001055811">
    <property type="component" value="Linkage Group LG03"/>
</dbReference>
<dbReference type="EMBL" id="CM042011">
    <property type="protein sequence ID" value="KAI3766539.1"/>
    <property type="molecule type" value="Genomic_DNA"/>
</dbReference>
<protein>
    <submittedName>
        <fullName evidence="1">Uncharacterized protein</fullName>
    </submittedName>
</protein>
<reference evidence="2" key="1">
    <citation type="journal article" date="2022" name="Mol. Ecol. Resour.">
        <title>The genomes of chicory, endive, great burdock and yacon provide insights into Asteraceae palaeo-polyploidization history and plant inulin production.</title>
        <authorList>
            <person name="Fan W."/>
            <person name="Wang S."/>
            <person name="Wang H."/>
            <person name="Wang A."/>
            <person name="Jiang F."/>
            <person name="Liu H."/>
            <person name="Zhao H."/>
            <person name="Xu D."/>
            <person name="Zhang Y."/>
        </authorList>
    </citation>
    <scope>NUCLEOTIDE SEQUENCE [LARGE SCALE GENOMIC DNA]</scope>
    <source>
        <strain evidence="2">cv. Punajuju</strain>
    </source>
</reference>
<name>A0ACB9F5H9_CICIN</name>
<proteinExistence type="predicted"/>
<sequence>MAGESLFHEVVGLLPQQSCEDGVLFPIVLSPNPKISKAVQLTEAIKANRAWLDSLLHQSGAVLFRGFHVSTASDFNDVVESSGYEDFSYGVGGAGSRTKVVGRVYTANEAPPDQDIPFHHEMSHAPVFPSKLFFFCEIEPGSGGETCIALSHVIYEKMKQKHPKFIEEMEQKGLIYSRVLGEESDPSSPVGRSWKATFMTDNKSVAEETAAKLGMKLEWIEGGVRVMIGPMAGFRFDESRQRKVWFNGVAGGFKDKLNDDPSKGVMFSDGTPLPVDVASDCRKILDDECFTLQWRKGDVLLLDNSAVLHARRPLTMLPRRVLASFSWKQSMTIALSAKNKLGFVDGTIEQPLSTSDDYATWFRINSMVTSWLLNSLHKNITDGVLFLTITKEIWAELNQSGSASIRKFLEEQQLIQMLMGVNYS</sequence>
<keyword evidence="2" id="KW-1185">Reference proteome</keyword>
<comment type="caution">
    <text evidence="1">The sequence shown here is derived from an EMBL/GenBank/DDBJ whole genome shotgun (WGS) entry which is preliminary data.</text>
</comment>
<organism evidence="1 2">
    <name type="scientific">Cichorium intybus</name>
    <name type="common">Chicory</name>
    <dbReference type="NCBI Taxonomy" id="13427"/>
    <lineage>
        <taxon>Eukaryota</taxon>
        <taxon>Viridiplantae</taxon>
        <taxon>Streptophyta</taxon>
        <taxon>Embryophyta</taxon>
        <taxon>Tracheophyta</taxon>
        <taxon>Spermatophyta</taxon>
        <taxon>Magnoliopsida</taxon>
        <taxon>eudicotyledons</taxon>
        <taxon>Gunneridae</taxon>
        <taxon>Pentapetalae</taxon>
        <taxon>asterids</taxon>
        <taxon>campanulids</taxon>
        <taxon>Asterales</taxon>
        <taxon>Asteraceae</taxon>
        <taxon>Cichorioideae</taxon>
        <taxon>Cichorieae</taxon>
        <taxon>Cichoriinae</taxon>
        <taxon>Cichorium</taxon>
    </lineage>
</organism>
<accession>A0ACB9F5H9</accession>
<reference evidence="1 2" key="2">
    <citation type="journal article" date="2022" name="Mol. Ecol. Resour.">
        <title>The genomes of chicory, endive, great burdock and yacon provide insights into Asteraceae paleo-polyploidization history and plant inulin production.</title>
        <authorList>
            <person name="Fan W."/>
            <person name="Wang S."/>
            <person name="Wang H."/>
            <person name="Wang A."/>
            <person name="Jiang F."/>
            <person name="Liu H."/>
            <person name="Zhao H."/>
            <person name="Xu D."/>
            <person name="Zhang Y."/>
        </authorList>
    </citation>
    <scope>NUCLEOTIDE SEQUENCE [LARGE SCALE GENOMIC DNA]</scope>
    <source>
        <strain evidence="2">cv. Punajuju</strain>
        <tissue evidence="1">Leaves</tissue>
    </source>
</reference>
<evidence type="ECO:0000313" key="2">
    <source>
        <dbReference type="Proteomes" id="UP001055811"/>
    </source>
</evidence>
<gene>
    <name evidence="1" type="ORF">L2E82_16603</name>
</gene>